<dbReference type="PANTHER" id="PTHR36112">
    <property type="entry name" value="RIBOSOMAL RNA SMALL SUBUNIT METHYLTRANSFERASE J"/>
    <property type="match status" value="1"/>
</dbReference>
<reference evidence="1 2" key="1">
    <citation type="submission" date="2016-10" db="EMBL/GenBank/DDBJ databases">
        <authorList>
            <person name="de Groot N.N."/>
        </authorList>
    </citation>
    <scope>NUCLEOTIDE SEQUENCE [LARGE SCALE GENOMIC DNA]</scope>
    <source>
        <strain evidence="1 2">IBRC-M 10780</strain>
    </source>
</reference>
<dbReference type="Proteomes" id="UP000198618">
    <property type="component" value="Unassembled WGS sequence"/>
</dbReference>
<sequence>MIITTAGRATKELVEKAKALSTSYNILYKERKGVSVESLKERYQDDIAVVGKNRLYVTPLHGESSLFFHPNLAMVRAKRFLKGEEEPFISTAKLEEGMSFLDCTLGLASDSIIASLAVGNKGSVTGIEGNELLHFLAKEGLATVLTEVERLDQAMRRINVVKANHEWYLREAETDSYDIVYFDPMFPTTIDTSNGLNSIRGEALKTAITEELIVEAKRVAKKRIVLKDHWKSGRFTQLGFTQHRRKTALFHYGTIEL</sequence>
<keyword evidence="1" id="KW-0808">Transferase</keyword>
<dbReference type="EMBL" id="FOHE01000001">
    <property type="protein sequence ID" value="SES67394.1"/>
    <property type="molecule type" value="Genomic_DNA"/>
</dbReference>
<organism evidence="1 2">
    <name type="scientific">Oceanobacillus limi</name>
    <dbReference type="NCBI Taxonomy" id="930131"/>
    <lineage>
        <taxon>Bacteria</taxon>
        <taxon>Bacillati</taxon>
        <taxon>Bacillota</taxon>
        <taxon>Bacilli</taxon>
        <taxon>Bacillales</taxon>
        <taxon>Bacillaceae</taxon>
        <taxon>Oceanobacillus</taxon>
    </lineage>
</organism>
<keyword evidence="1" id="KW-0489">Methyltransferase</keyword>
<evidence type="ECO:0000313" key="2">
    <source>
        <dbReference type="Proteomes" id="UP000198618"/>
    </source>
</evidence>
<name>A0A1H9YEJ0_9BACI</name>
<dbReference type="RefSeq" id="WP_170840635.1">
    <property type="nucleotide sequence ID" value="NZ_FOHE01000001.1"/>
</dbReference>
<protein>
    <submittedName>
        <fullName evidence="1">Putative SAM-dependent methyltransferase</fullName>
    </submittedName>
</protein>
<dbReference type="PANTHER" id="PTHR36112:SF1">
    <property type="entry name" value="RIBOSOMAL RNA SMALL SUBUNIT METHYLTRANSFERASE J"/>
    <property type="match status" value="1"/>
</dbReference>
<keyword evidence="2" id="KW-1185">Reference proteome</keyword>
<dbReference type="STRING" id="930131.SAMN05216389_101355"/>
<dbReference type="GO" id="GO:0008990">
    <property type="term" value="F:rRNA (guanine-N2-)-methyltransferase activity"/>
    <property type="evidence" value="ECO:0007669"/>
    <property type="project" value="InterPro"/>
</dbReference>
<gene>
    <name evidence="1" type="ORF">SAMN05216389_101355</name>
</gene>
<dbReference type="AlphaFoldDB" id="A0A1H9YEJ0"/>
<proteinExistence type="predicted"/>
<dbReference type="SUPFAM" id="SSF53335">
    <property type="entry name" value="S-adenosyl-L-methionine-dependent methyltransferases"/>
    <property type="match status" value="1"/>
</dbReference>
<dbReference type="Pfam" id="PF04445">
    <property type="entry name" value="SAM_MT"/>
    <property type="match status" value="1"/>
</dbReference>
<evidence type="ECO:0000313" key="1">
    <source>
        <dbReference type="EMBL" id="SES67394.1"/>
    </source>
</evidence>
<accession>A0A1H9YEJ0</accession>
<dbReference type="Gene3D" id="3.40.50.150">
    <property type="entry name" value="Vaccinia Virus protein VP39"/>
    <property type="match status" value="1"/>
</dbReference>
<dbReference type="InterPro" id="IPR007536">
    <property type="entry name" value="16SrRNA_methylTrfase_J"/>
</dbReference>
<dbReference type="InterPro" id="IPR029063">
    <property type="entry name" value="SAM-dependent_MTases_sf"/>
</dbReference>